<dbReference type="GO" id="GO:0005828">
    <property type="term" value="C:kinetochore microtubule"/>
    <property type="evidence" value="ECO:0007669"/>
    <property type="project" value="TreeGrafter"/>
</dbReference>
<dbReference type="AlphaFoldDB" id="A0AAV8X402"/>
<dbReference type="GO" id="GO:0000070">
    <property type="term" value="P:mitotic sister chromatid segregation"/>
    <property type="evidence" value="ECO:0007669"/>
    <property type="project" value="TreeGrafter"/>
</dbReference>
<dbReference type="EMBL" id="JANEYF010003862">
    <property type="protein sequence ID" value="KAJ8933454.1"/>
    <property type="molecule type" value="Genomic_DNA"/>
</dbReference>
<dbReference type="InterPro" id="IPR052802">
    <property type="entry name" value="KNTC1"/>
</dbReference>
<dbReference type="GO" id="GO:0031267">
    <property type="term" value="F:small GTPase binding"/>
    <property type="evidence" value="ECO:0007669"/>
    <property type="project" value="TreeGrafter"/>
</dbReference>
<dbReference type="GO" id="GO:1903394">
    <property type="term" value="P:protein localization to kinetochore involved in kinetochore assembly"/>
    <property type="evidence" value="ECO:0007669"/>
    <property type="project" value="TreeGrafter"/>
</dbReference>
<evidence type="ECO:0000313" key="4">
    <source>
        <dbReference type="Proteomes" id="UP001162156"/>
    </source>
</evidence>
<proteinExistence type="predicted"/>
<dbReference type="InterPro" id="IPR019527">
    <property type="entry name" value="RZZ-complex_KNTC1/ROD_C"/>
</dbReference>
<reference evidence="3" key="1">
    <citation type="journal article" date="2023" name="Insect Mol. Biol.">
        <title>Genome sequencing provides insights into the evolution of gene families encoding plant cell wall-degrading enzymes in longhorned beetles.</title>
        <authorList>
            <person name="Shin N.R."/>
            <person name="Okamura Y."/>
            <person name="Kirsch R."/>
            <person name="Pauchet Y."/>
        </authorList>
    </citation>
    <scope>NUCLEOTIDE SEQUENCE</scope>
    <source>
        <strain evidence="3">RBIC_L_NR</strain>
    </source>
</reference>
<organism evidence="3 4">
    <name type="scientific">Rhamnusium bicolor</name>
    <dbReference type="NCBI Taxonomy" id="1586634"/>
    <lineage>
        <taxon>Eukaryota</taxon>
        <taxon>Metazoa</taxon>
        <taxon>Ecdysozoa</taxon>
        <taxon>Arthropoda</taxon>
        <taxon>Hexapoda</taxon>
        <taxon>Insecta</taxon>
        <taxon>Pterygota</taxon>
        <taxon>Neoptera</taxon>
        <taxon>Endopterygota</taxon>
        <taxon>Coleoptera</taxon>
        <taxon>Polyphaga</taxon>
        <taxon>Cucujiformia</taxon>
        <taxon>Chrysomeloidea</taxon>
        <taxon>Cerambycidae</taxon>
        <taxon>Lepturinae</taxon>
        <taxon>Rhagiini</taxon>
        <taxon>Rhamnusium</taxon>
    </lineage>
</organism>
<dbReference type="PANTHER" id="PTHR15688">
    <property type="entry name" value="KINETOCHORE-ASSOCIATED PROTEIN 1"/>
    <property type="match status" value="1"/>
</dbReference>
<comment type="caution">
    <text evidence="3">The sequence shown here is derived from an EMBL/GenBank/DDBJ whole genome shotgun (WGS) entry which is preliminary data.</text>
</comment>
<sequence length="274" mass="32374">YYEIIYSTLINWKPDYDCKMDLNGKKNLILKNDENSLHTKCQEIINYIKDKESAFVMMNQIWDVVNFYHYEVFICILKIVSNNSKTERPGTLDLPMLLFLKNYRRFSPPSQSEEEQWYSTFPDSQVLDPLSEFRLPFIKILFTDDIWSIIRPEINLKSYKYWFDATNILRKNLKQDNICIYAVKEVVSSKILEDTSGNWILYPKFEDLFAEVDECVQNISDLEKATSVIYNLMYHTPNGADKVNAAQLSYKYAQKYKEQNPNSTDVVKAYIKVK</sequence>
<dbReference type="Proteomes" id="UP001162156">
    <property type="component" value="Unassembled WGS sequence"/>
</dbReference>
<feature type="domain" description="RZZ complex subunit KNTC1/ROD C-terminal" evidence="1">
    <location>
        <begin position="126"/>
        <end position="264"/>
    </location>
</feature>
<name>A0AAV8X402_9CUCU</name>
<evidence type="ECO:0000259" key="1">
    <source>
        <dbReference type="Pfam" id="PF10493"/>
    </source>
</evidence>
<keyword evidence="4" id="KW-1185">Reference proteome</keyword>
<gene>
    <name evidence="3" type="ORF">NQ314_014011</name>
</gene>
<dbReference type="Pfam" id="PF10493">
    <property type="entry name" value="Rod_C"/>
    <property type="match status" value="1"/>
</dbReference>
<evidence type="ECO:0000259" key="2">
    <source>
        <dbReference type="Pfam" id="PF24515"/>
    </source>
</evidence>
<accession>A0AAV8X402</accession>
<dbReference type="GO" id="GO:0007094">
    <property type="term" value="P:mitotic spindle assembly checkpoint signaling"/>
    <property type="evidence" value="ECO:0007669"/>
    <property type="project" value="TreeGrafter"/>
</dbReference>
<dbReference type="Pfam" id="PF24515">
    <property type="entry name" value="ARM_KNTC1_3rd"/>
    <property type="match status" value="1"/>
</dbReference>
<feature type="domain" description="KNTC1 third ARM-repeats" evidence="2">
    <location>
        <begin position="5"/>
        <end position="78"/>
    </location>
</feature>
<feature type="non-terminal residue" evidence="3">
    <location>
        <position position="1"/>
    </location>
</feature>
<dbReference type="GO" id="GO:0005737">
    <property type="term" value="C:cytoplasm"/>
    <property type="evidence" value="ECO:0007669"/>
    <property type="project" value="TreeGrafter"/>
</dbReference>
<dbReference type="GO" id="GO:1990423">
    <property type="term" value="C:RZZ complex"/>
    <property type="evidence" value="ECO:0007669"/>
    <property type="project" value="TreeGrafter"/>
</dbReference>
<dbReference type="PANTHER" id="PTHR15688:SF1">
    <property type="entry name" value="KINETOCHORE-ASSOCIATED PROTEIN 1"/>
    <property type="match status" value="1"/>
</dbReference>
<dbReference type="InterPro" id="IPR055405">
    <property type="entry name" value="ARM_KNTC1_3rd"/>
</dbReference>
<evidence type="ECO:0000313" key="3">
    <source>
        <dbReference type="EMBL" id="KAJ8933454.1"/>
    </source>
</evidence>
<protein>
    <submittedName>
        <fullName evidence="3">Uncharacterized protein</fullName>
    </submittedName>
</protein>